<organism evidence="5 6">
    <name type="scientific">Flavobacterium cerinum</name>
    <dbReference type="NCBI Taxonomy" id="2502784"/>
    <lineage>
        <taxon>Bacteria</taxon>
        <taxon>Pseudomonadati</taxon>
        <taxon>Bacteroidota</taxon>
        <taxon>Flavobacteriia</taxon>
        <taxon>Flavobacteriales</taxon>
        <taxon>Flavobacteriaceae</taxon>
        <taxon>Flavobacterium</taxon>
    </lineage>
</organism>
<evidence type="ECO:0000259" key="4">
    <source>
        <dbReference type="PROSITE" id="PS01124"/>
    </source>
</evidence>
<dbReference type="PANTHER" id="PTHR43280">
    <property type="entry name" value="ARAC-FAMILY TRANSCRIPTIONAL REGULATOR"/>
    <property type="match status" value="1"/>
</dbReference>
<dbReference type="AlphaFoldDB" id="A0A3S3U0M5"/>
<reference evidence="5 6" key="1">
    <citation type="submission" date="2019-01" db="EMBL/GenBank/DDBJ databases">
        <title>Flavobacterium sp. nov.,isolated from freshwater.</title>
        <authorList>
            <person name="Zhang R."/>
            <person name="Du Z.-J."/>
        </authorList>
    </citation>
    <scope>NUCLEOTIDE SEQUENCE [LARGE SCALE GENOMIC DNA]</scope>
    <source>
        <strain evidence="5 6">1E403</strain>
    </source>
</reference>
<keyword evidence="6" id="KW-1185">Reference proteome</keyword>
<dbReference type="GO" id="GO:0003700">
    <property type="term" value="F:DNA-binding transcription factor activity"/>
    <property type="evidence" value="ECO:0007669"/>
    <property type="project" value="InterPro"/>
</dbReference>
<sequence>MAKVTILDIQQFHDHDVLEEFYVNTLQDHLETRHKDIALPHKHNFYLSVLFTKGTGIHEVDFTSYAVKPGALFFLNPGQTHHWDLSEDTEGFIFFHTQEFYDLHYINNSLNSFPFFYSMHHPSCVYLNEKAFIKTSMLFEMILEESISQDMLEKQAIISMIDLVYIQGTRTYYTQQKPSTTENRNSYYIKFRKLEDLIEQSYALEKSPSAYAKTLNMSAKHLNRITQGVVGKTASDVILERVMLEAKKELILQRDSFAQIALSLGYDDYAYFSRLFKKKTGETPSNFIKRYKRVN</sequence>
<keyword evidence="3" id="KW-0804">Transcription</keyword>
<dbReference type="PROSITE" id="PS01124">
    <property type="entry name" value="HTH_ARAC_FAMILY_2"/>
    <property type="match status" value="1"/>
</dbReference>
<dbReference type="Proteomes" id="UP000287527">
    <property type="component" value="Unassembled WGS sequence"/>
</dbReference>
<dbReference type="PANTHER" id="PTHR43280:SF32">
    <property type="entry name" value="TRANSCRIPTIONAL REGULATORY PROTEIN"/>
    <property type="match status" value="1"/>
</dbReference>
<dbReference type="SUPFAM" id="SSF46689">
    <property type="entry name" value="Homeodomain-like"/>
    <property type="match status" value="1"/>
</dbReference>
<proteinExistence type="predicted"/>
<keyword evidence="2" id="KW-0238">DNA-binding</keyword>
<keyword evidence="1" id="KW-0805">Transcription regulation</keyword>
<gene>
    <name evidence="5" type="ORF">EPI11_09260</name>
</gene>
<name>A0A3S3U0M5_9FLAO</name>
<comment type="caution">
    <text evidence="5">The sequence shown here is derived from an EMBL/GenBank/DDBJ whole genome shotgun (WGS) entry which is preliminary data.</text>
</comment>
<dbReference type="InterPro" id="IPR037923">
    <property type="entry name" value="HTH-like"/>
</dbReference>
<evidence type="ECO:0000256" key="1">
    <source>
        <dbReference type="ARBA" id="ARBA00023015"/>
    </source>
</evidence>
<accession>A0A3S3U0M5</accession>
<evidence type="ECO:0000256" key="2">
    <source>
        <dbReference type="ARBA" id="ARBA00023125"/>
    </source>
</evidence>
<dbReference type="SUPFAM" id="SSF51215">
    <property type="entry name" value="Regulatory protein AraC"/>
    <property type="match status" value="1"/>
</dbReference>
<dbReference type="InterPro" id="IPR014710">
    <property type="entry name" value="RmlC-like_jellyroll"/>
</dbReference>
<dbReference type="Pfam" id="PF02311">
    <property type="entry name" value="AraC_binding"/>
    <property type="match status" value="1"/>
</dbReference>
<dbReference type="Gene3D" id="1.10.10.60">
    <property type="entry name" value="Homeodomain-like"/>
    <property type="match status" value="1"/>
</dbReference>
<dbReference type="GO" id="GO:0043565">
    <property type="term" value="F:sequence-specific DNA binding"/>
    <property type="evidence" value="ECO:0007669"/>
    <property type="project" value="InterPro"/>
</dbReference>
<dbReference type="SMART" id="SM00342">
    <property type="entry name" value="HTH_ARAC"/>
    <property type="match status" value="1"/>
</dbReference>
<dbReference type="InterPro" id="IPR018060">
    <property type="entry name" value="HTH_AraC"/>
</dbReference>
<evidence type="ECO:0000256" key="3">
    <source>
        <dbReference type="ARBA" id="ARBA00023163"/>
    </source>
</evidence>
<protein>
    <submittedName>
        <fullName evidence="5">Helix-turn-helix domain-containing protein</fullName>
    </submittedName>
</protein>
<feature type="domain" description="HTH araC/xylS-type" evidence="4">
    <location>
        <begin position="192"/>
        <end position="290"/>
    </location>
</feature>
<dbReference type="InterPro" id="IPR020449">
    <property type="entry name" value="Tscrpt_reg_AraC-type_HTH"/>
</dbReference>
<evidence type="ECO:0000313" key="6">
    <source>
        <dbReference type="Proteomes" id="UP000287527"/>
    </source>
</evidence>
<dbReference type="PRINTS" id="PR00032">
    <property type="entry name" value="HTHARAC"/>
</dbReference>
<dbReference type="InterPro" id="IPR009057">
    <property type="entry name" value="Homeodomain-like_sf"/>
</dbReference>
<dbReference type="EMBL" id="SBII01000005">
    <property type="protein sequence ID" value="RWX00454.1"/>
    <property type="molecule type" value="Genomic_DNA"/>
</dbReference>
<dbReference type="OrthoDB" id="1096411at2"/>
<dbReference type="RefSeq" id="WP_128389683.1">
    <property type="nucleotide sequence ID" value="NZ_SBII01000005.1"/>
</dbReference>
<dbReference type="Gene3D" id="2.60.120.10">
    <property type="entry name" value="Jelly Rolls"/>
    <property type="match status" value="1"/>
</dbReference>
<dbReference type="InterPro" id="IPR003313">
    <property type="entry name" value="AraC-bd"/>
</dbReference>
<evidence type="ECO:0000313" key="5">
    <source>
        <dbReference type="EMBL" id="RWX00454.1"/>
    </source>
</evidence>
<dbReference type="Pfam" id="PF12833">
    <property type="entry name" value="HTH_18"/>
    <property type="match status" value="1"/>
</dbReference>